<evidence type="ECO:0000256" key="2">
    <source>
        <dbReference type="ARBA" id="ARBA00022485"/>
    </source>
</evidence>
<reference evidence="9" key="1">
    <citation type="journal article" date="2015" name="Proc. Natl. Acad. Sci. U.S.A.">
        <title>Networks of energetic and metabolic interactions define dynamics in microbial communities.</title>
        <authorList>
            <person name="Embree M."/>
            <person name="Liu J.K."/>
            <person name="Al-Bassam M.M."/>
            <person name="Zengler K."/>
        </authorList>
    </citation>
    <scope>NUCLEOTIDE SEQUENCE</scope>
</reference>
<gene>
    <name evidence="9" type="ORF">ASZ90_018873</name>
</gene>
<dbReference type="InterPro" id="IPR017900">
    <property type="entry name" value="4Fe4S_Fe_S_CS"/>
</dbReference>
<dbReference type="Pfam" id="PF12838">
    <property type="entry name" value="Fer4_7"/>
    <property type="match status" value="1"/>
</dbReference>
<keyword evidence="7" id="KW-0411">Iron-sulfur</keyword>
<dbReference type="PANTHER" id="PTHR43687:SF6">
    <property type="entry name" value="L-ASPARTATE SEMIALDEHYDE SULFURTRANSFERASE IRON-SULFUR SUBUNIT"/>
    <property type="match status" value="1"/>
</dbReference>
<feature type="domain" description="4Fe-4S ferredoxin-type" evidence="8">
    <location>
        <begin position="339"/>
        <end position="368"/>
    </location>
</feature>
<dbReference type="GO" id="GO:0046872">
    <property type="term" value="F:metal ion binding"/>
    <property type="evidence" value="ECO:0007669"/>
    <property type="project" value="UniProtKB-KW"/>
</dbReference>
<sequence length="379" mass="41547">MPLVALVRCEDYDYSHVKTAVEIGLELLGGPERFIQSGEKILLKPNLLAPAPPEECVTTHPSVFKAVGEILMVRGVRISYGDSPAMSSPINTARKSGIYQAGQELGIEMADFNEGIKVSFPEGKQHKSFILARGVVESDGIISIAKMKTHGLTRLTGAVKNQFGCIPGVLKGEFHAKLPELDDFATMLVDLNLLLKPRLYIMDGIIAMEGNGPRGGKPREMNVLMFSADPVALDATMCRMLGVKPDDVPTIRIGQKNGLGQYEEESVTLVGDPLRAFQVSDFSVARSGLASSIKSTRLRNIIVPRPDIKKDKCIRCGICVDMCPVDPKAVDWENNEKEKPPVYNYDLCIRCYCCQETCPEGAIEIVTPPLGRVLDRFKP</sequence>
<dbReference type="PROSITE" id="PS00198">
    <property type="entry name" value="4FE4S_FER_1"/>
    <property type="match status" value="1"/>
</dbReference>
<keyword evidence="1" id="KW-0813">Transport</keyword>
<evidence type="ECO:0000256" key="5">
    <source>
        <dbReference type="ARBA" id="ARBA00022982"/>
    </source>
</evidence>
<name>A0A0W8E540_9ZZZZ</name>
<evidence type="ECO:0000256" key="1">
    <source>
        <dbReference type="ARBA" id="ARBA00022448"/>
    </source>
</evidence>
<evidence type="ECO:0000256" key="3">
    <source>
        <dbReference type="ARBA" id="ARBA00022723"/>
    </source>
</evidence>
<dbReference type="SUPFAM" id="SSF54862">
    <property type="entry name" value="4Fe-4S ferredoxins"/>
    <property type="match status" value="1"/>
</dbReference>
<dbReference type="EMBL" id="LNQE01001870">
    <property type="protein sequence ID" value="KUG03730.1"/>
    <property type="molecule type" value="Genomic_DNA"/>
</dbReference>
<dbReference type="Pfam" id="PF04015">
    <property type="entry name" value="DUF362"/>
    <property type="match status" value="1"/>
</dbReference>
<keyword evidence="4" id="KW-0677">Repeat</keyword>
<dbReference type="Gene3D" id="3.30.70.20">
    <property type="match status" value="1"/>
</dbReference>
<comment type="caution">
    <text evidence="9">The sequence shown here is derived from an EMBL/GenBank/DDBJ whole genome shotgun (WGS) entry which is preliminary data.</text>
</comment>
<dbReference type="InterPro" id="IPR017896">
    <property type="entry name" value="4Fe4S_Fe-S-bd"/>
</dbReference>
<evidence type="ECO:0000313" key="9">
    <source>
        <dbReference type="EMBL" id="KUG03730.1"/>
    </source>
</evidence>
<keyword evidence="5" id="KW-0249">Electron transport</keyword>
<keyword evidence="2" id="KW-0004">4Fe-4S</keyword>
<evidence type="ECO:0000256" key="4">
    <source>
        <dbReference type="ARBA" id="ARBA00022737"/>
    </source>
</evidence>
<dbReference type="AlphaFoldDB" id="A0A0W8E540"/>
<organism evidence="9">
    <name type="scientific">hydrocarbon metagenome</name>
    <dbReference type="NCBI Taxonomy" id="938273"/>
    <lineage>
        <taxon>unclassified sequences</taxon>
        <taxon>metagenomes</taxon>
        <taxon>ecological metagenomes</taxon>
    </lineage>
</organism>
<accession>A0A0W8E540</accession>
<evidence type="ECO:0000256" key="6">
    <source>
        <dbReference type="ARBA" id="ARBA00023004"/>
    </source>
</evidence>
<dbReference type="InterPro" id="IPR007160">
    <property type="entry name" value="DUF362"/>
</dbReference>
<evidence type="ECO:0000259" key="8">
    <source>
        <dbReference type="PROSITE" id="PS51379"/>
    </source>
</evidence>
<keyword evidence="6" id="KW-0408">Iron</keyword>
<keyword evidence="3" id="KW-0479">Metal-binding</keyword>
<dbReference type="InterPro" id="IPR050572">
    <property type="entry name" value="Fe-S_Ferredoxin"/>
</dbReference>
<dbReference type="PROSITE" id="PS51379">
    <property type="entry name" value="4FE4S_FER_2"/>
    <property type="match status" value="2"/>
</dbReference>
<protein>
    <submittedName>
        <fullName evidence="9">Iron-sulfur cluster-binding protein</fullName>
    </submittedName>
</protein>
<feature type="domain" description="4Fe-4S ferredoxin-type" evidence="8">
    <location>
        <begin position="304"/>
        <end position="335"/>
    </location>
</feature>
<dbReference type="GO" id="GO:0051539">
    <property type="term" value="F:4 iron, 4 sulfur cluster binding"/>
    <property type="evidence" value="ECO:0007669"/>
    <property type="project" value="UniProtKB-KW"/>
</dbReference>
<dbReference type="PANTHER" id="PTHR43687">
    <property type="entry name" value="ADENYLYLSULFATE REDUCTASE, BETA SUBUNIT"/>
    <property type="match status" value="1"/>
</dbReference>
<evidence type="ECO:0000256" key="7">
    <source>
        <dbReference type="ARBA" id="ARBA00023014"/>
    </source>
</evidence>
<proteinExistence type="predicted"/>